<keyword evidence="1" id="KW-0175">Coiled coil</keyword>
<gene>
    <name evidence="2" type="ORF">SBF1_6250001</name>
</gene>
<protein>
    <recommendedName>
        <fullName evidence="4">Lipoprotein</fullName>
    </recommendedName>
</protein>
<organism evidence="2 3">
    <name type="scientific">Candidatus Desulfosporosinus infrequens</name>
    <dbReference type="NCBI Taxonomy" id="2043169"/>
    <lineage>
        <taxon>Bacteria</taxon>
        <taxon>Bacillati</taxon>
        <taxon>Bacillota</taxon>
        <taxon>Clostridia</taxon>
        <taxon>Eubacteriales</taxon>
        <taxon>Desulfitobacteriaceae</taxon>
        <taxon>Desulfosporosinus</taxon>
    </lineage>
</organism>
<name>A0A2U3LM82_9FIRM</name>
<evidence type="ECO:0000313" key="2">
    <source>
        <dbReference type="EMBL" id="SPF52990.1"/>
    </source>
</evidence>
<dbReference type="OrthoDB" id="9809781at2"/>
<evidence type="ECO:0008006" key="4">
    <source>
        <dbReference type="Google" id="ProtNLM"/>
    </source>
</evidence>
<reference evidence="3" key="1">
    <citation type="submission" date="2018-02" db="EMBL/GenBank/DDBJ databases">
        <authorList>
            <person name="Hausmann B."/>
        </authorList>
    </citation>
    <scope>NUCLEOTIDE SEQUENCE [LARGE SCALE GENOMIC DNA]</scope>
    <source>
        <strain evidence="3">Peat soil MAG SbF1</strain>
    </source>
</reference>
<sequence>MKRIFYIILGIFVLALLGCSNKTIEPNSAEMKLQIDKYNSDVQLLKSSNTELRNENSTLKMQIDEFHSPKENPVSIPIGWKIYRYLEYEYEVAYPEDYSPSISGGHSVVANPEYEMRLSLLPKDNLPLVDIDSVTIDTFQSVDNFIKIKFKDEMIIGGSLSVNNVNYGIYKPKDDHYYFVFFSNKSHIFQISSSSKEFLQKIAGTFKFI</sequence>
<evidence type="ECO:0000313" key="3">
    <source>
        <dbReference type="Proteomes" id="UP000238916"/>
    </source>
</evidence>
<dbReference type="PROSITE" id="PS51257">
    <property type="entry name" value="PROKAR_LIPOPROTEIN"/>
    <property type="match status" value="1"/>
</dbReference>
<dbReference type="EMBL" id="OMOF01000585">
    <property type="protein sequence ID" value="SPF52990.1"/>
    <property type="molecule type" value="Genomic_DNA"/>
</dbReference>
<dbReference type="Proteomes" id="UP000238916">
    <property type="component" value="Unassembled WGS sequence"/>
</dbReference>
<dbReference type="AlphaFoldDB" id="A0A2U3LM82"/>
<feature type="coiled-coil region" evidence="1">
    <location>
        <begin position="35"/>
        <end position="62"/>
    </location>
</feature>
<evidence type="ECO:0000256" key="1">
    <source>
        <dbReference type="SAM" id="Coils"/>
    </source>
</evidence>
<proteinExistence type="predicted"/>
<accession>A0A2U3LM82</accession>